<reference evidence="2 3" key="2">
    <citation type="journal article" date="2013" name="PLoS ONE">
        <title>INDIGO - INtegrated Data Warehouse of MIcrobial GenOmes with Examples from the Red Sea Extremophiles.</title>
        <authorList>
            <person name="Alam I."/>
            <person name="Antunes A."/>
            <person name="Kamau A.A."/>
            <person name="Ba Alawi W."/>
            <person name="Kalkatawi M."/>
            <person name="Stingl U."/>
            <person name="Bajic V.B."/>
        </authorList>
    </citation>
    <scope>NUCLEOTIDE SEQUENCE [LARGE SCALE GENOMIC DNA]</scope>
    <source>
        <strain evidence="2 3">SSD-17B</strain>
    </source>
</reference>
<dbReference type="InParanoid" id="U2FLP7"/>
<feature type="domain" description="Phospholipase C/D" evidence="1">
    <location>
        <begin position="5"/>
        <end position="118"/>
    </location>
</feature>
<dbReference type="Proteomes" id="UP000005707">
    <property type="component" value="Unassembled WGS sequence"/>
</dbReference>
<evidence type="ECO:0000313" key="2">
    <source>
        <dbReference type="EMBL" id="ERJ12114.1"/>
    </source>
</evidence>
<sequence>MKLPTHKRIAKYVHNEINKSYKIELDLKYFTFGNIRPDIDPRLVKKIHRLKGSLDYVVSEIERVIETDYTSMKKFSMDLGIIMHFLSDFFCAVHYHEDTTGLITLYRHLKYEGKLKKDFPVLAKNTNIILTYSDLYRVKKTGIRETIMQHEQSYSKLAPRIENDIYFVLKITKLISLYVIDNCKFFNKEAHQQAA</sequence>
<gene>
    <name evidence="2" type="ORF">HLPCO_001641</name>
</gene>
<dbReference type="AlphaFoldDB" id="U2FLP7"/>
<reference evidence="2 3" key="1">
    <citation type="journal article" date="2011" name="J. Bacteriol.">
        <title>Genome sequence of Haloplasma contractile, an unusual contractile bacterium from a deep-sea anoxic brine lake.</title>
        <authorList>
            <person name="Antunes A."/>
            <person name="Alam I."/>
            <person name="El Dorry H."/>
            <person name="Siam R."/>
            <person name="Robertson A."/>
            <person name="Bajic V.B."/>
            <person name="Stingl U."/>
        </authorList>
    </citation>
    <scope>NUCLEOTIDE SEQUENCE [LARGE SCALE GENOMIC DNA]</scope>
    <source>
        <strain evidence="2 3">SSD-17B</strain>
    </source>
</reference>
<dbReference type="OrthoDB" id="2878022at2"/>
<dbReference type="RefSeq" id="WP_008825114.1">
    <property type="nucleotide sequence ID" value="NZ_AFNU02000005.1"/>
</dbReference>
<name>U2FLP7_9MOLU</name>
<comment type="caution">
    <text evidence="2">The sequence shown here is derived from an EMBL/GenBank/DDBJ whole genome shotgun (WGS) entry which is preliminary data.</text>
</comment>
<protein>
    <submittedName>
        <fullName evidence="2">Zinc dependent phospholipase C protein</fullName>
    </submittedName>
</protein>
<dbReference type="eggNOG" id="ENOG50332Q0">
    <property type="taxonomic scope" value="Bacteria"/>
</dbReference>
<dbReference type="EMBL" id="AFNU02000005">
    <property type="protein sequence ID" value="ERJ12114.1"/>
    <property type="molecule type" value="Genomic_DNA"/>
</dbReference>
<evidence type="ECO:0000313" key="3">
    <source>
        <dbReference type="Proteomes" id="UP000005707"/>
    </source>
</evidence>
<accession>U2FLP7</accession>
<keyword evidence="3" id="KW-1185">Reference proteome</keyword>
<dbReference type="Pfam" id="PF00882">
    <property type="entry name" value="Zn_dep_PLPC"/>
    <property type="match status" value="1"/>
</dbReference>
<proteinExistence type="predicted"/>
<organism evidence="2 3">
    <name type="scientific">Haloplasma contractile SSD-17B</name>
    <dbReference type="NCBI Taxonomy" id="1033810"/>
    <lineage>
        <taxon>Bacteria</taxon>
        <taxon>Bacillati</taxon>
        <taxon>Mycoplasmatota</taxon>
        <taxon>Mollicutes</taxon>
        <taxon>Haloplasmatales</taxon>
        <taxon>Haloplasmataceae</taxon>
        <taxon>Haloplasma</taxon>
    </lineage>
</organism>
<evidence type="ECO:0000259" key="1">
    <source>
        <dbReference type="Pfam" id="PF00882"/>
    </source>
</evidence>
<dbReference type="InterPro" id="IPR029002">
    <property type="entry name" value="PLPC/GPLD1"/>
</dbReference>